<feature type="region of interest" description="Disordered" evidence="1">
    <location>
        <begin position="64"/>
        <end position="83"/>
    </location>
</feature>
<feature type="compositionally biased region" description="Basic and acidic residues" evidence="1">
    <location>
        <begin position="92"/>
        <end position="102"/>
    </location>
</feature>
<dbReference type="Proteomes" id="UP001314205">
    <property type="component" value="Unassembled WGS sequence"/>
</dbReference>
<accession>A0AAV1KYS3</accession>
<proteinExistence type="predicted"/>
<feature type="region of interest" description="Disordered" evidence="1">
    <location>
        <begin position="89"/>
        <end position="112"/>
    </location>
</feature>
<comment type="caution">
    <text evidence="2">The sequence shown here is derived from an EMBL/GenBank/DDBJ whole genome shotgun (WGS) entry which is preliminary data.</text>
</comment>
<reference evidence="2 3" key="1">
    <citation type="submission" date="2023-11" db="EMBL/GenBank/DDBJ databases">
        <authorList>
            <person name="Hedman E."/>
            <person name="Englund M."/>
            <person name="Stromberg M."/>
            <person name="Nyberg Akerstrom W."/>
            <person name="Nylinder S."/>
            <person name="Jareborg N."/>
            <person name="Kallberg Y."/>
            <person name="Kronander E."/>
        </authorList>
    </citation>
    <scope>NUCLEOTIDE SEQUENCE [LARGE SCALE GENOMIC DNA]</scope>
</reference>
<protein>
    <submittedName>
        <fullName evidence="2">Uncharacterized protein</fullName>
    </submittedName>
</protein>
<name>A0AAV1KYS3_9NEOP</name>
<dbReference type="AlphaFoldDB" id="A0AAV1KYS3"/>
<evidence type="ECO:0000313" key="3">
    <source>
        <dbReference type="Proteomes" id="UP001314205"/>
    </source>
</evidence>
<evidence type="ECO:0000256" key="1">
    <source>
        <dbReference type="SAM" id="MobiDB-lite"/>
    </source>
</evidence>
<gene>
    <name evidence="2" type="ORF">PARMNEM_LOCUS8542</name>
</gene>
<keyword evidence="3" id="KW-1185">Reference proteome</keyword>
<organism evidence="2 3">
    <name type="scientific">Parnassius mnemosyne</name>
    <name type="common">clouded apollo</name>
    <dbReference type="NCBI Taxonomy" id="213953"/>
    <lineage>
        <taxon>Eukaryota</taxon>
        <taxon>Metazoa</taxon>
        <taxon>Ecdysozoa</taxon>
        <taxon>Arthropoda</taxon>
        <taxon>Hexapoda</taxon>
        <taxon>Insecta</taxon>
        <taxon>Pterygota</taxon>
        <taxon>Neoptera</taxon>
        <taxon>Endopterygota</taxon>
        <taxon>Lepidoptera</taxon>
        <taxon>Glossata</taxon>
        <taxon>Ditrysia</taxon>
        <taxon>Papilionoidea</taxon>
        <taxon>Papilionidae</taxon>
        <taxon>Parnassiinae</taxon>
        <taxon>Parnassini</taxon>
        <taxon>Parnassius</taxon>
        <taxon>Driopa</taxon>
    </lineage>
</organism>
<evidence type="ECO:0000313" key="2">
    <source>
        <dbReference type="EMBL" id="CAK1587823.1"/>
    </source>
</evidence>
<sequence>MYMADVYDLCSFRKFVFEFWNNAEAKLVKWSLNVLCAVAKTHVSKQRKSTIRFTVQDDEESNILIKSNDENATSAPSKRSWETMLDVPSCSHESRPLRDATKENVNVPVCKK</sequence>
<dbReference type="EMBL" id="CAVLGL010000082">
    <property type="protein sequence ID" value="CAK1587823.1"/>
    <property type="molecule type" value="Genomic_DNA"/>
</dbReference>